<feature type="region of interest" description="Disordered" evidence="2">
    <location>
        <begin position="705"/>
        <end position="777"/>
    </location>
</feature>
<feature type="region of interest" description="Disordered" evidence="2">
    <location>
        <begin position="157"/>
        <end position="182"/>
    </location>
</feature>
<feature type="compositionally biased region" description="Basic and acidic residues" evidence="2">
    <location>
        <begin position="31"/>
        <end position="46"/>
    </location>
</feature>
<feature type="transmembrane region" description="Helical" evidence="3">
    <location>
        <begin position="187"/>
        <end position="208"/>
    </location>
</feature>
<keyword evidence="3" id="KW-0472">Membrane</keyword>
<keyword evidence="5" id="KW-1185">Reference proteome</keyword>
<gene>
    <name evidence="4" type="ORF">GGQ93_000982</name>
</gene>
<dbReference type="RefSeq" id="WP_224764263.1">
    <property type="nucleotide sequence ID" value="NZ_CAJFZW010000002.1"/>
</dbReference>
<name>A0A7W9C597_9CAUL</name>
<evidence type="ECO:0000256" key="1">
    <source>
        <dbReference type="SAM" id="Coils"/>
    </source>
</evidence>
<keyword evidence="3" id="KW-0812">Transmembrane</keyword>
<dbReference type="AlphaFoldDB" id="A0A7W9C597"/>
<dbReference type="Proteomes" id="UP000527324">
    <property type="component" value="Unassembled WGS sequence"/>
</dbReference>
<keyword evidence="3" id="KW-1133">Transmembrane helix</keyword>
<feature type="coiled-coil region" evidence="1">
    <location>
        <begin position="521"/>
        <end position="563"/>
    </location>
</feature>
<feature type="region of interest" description="Disordered" evidence="2">
    <location>
        <begin position="1"/>
        <end position="140"/>
    </location>
</feature>
<protein>
    <recommendedName>
        <fullName evidence="6">TipN</fullName>
    </recommendedName>
</protein>
<evidence type="ECO:0000256" key="3">
    <source>
        <dbReference type="SAM" id="Phobius"/>
    </source>
</evidence>
<feature type="compositionally biased region" description="Basic and acidic residues" evidence="2">
    <location>
        <begin position="710"/>
        <end position="724"/>
    </location>
</feature>
<feature type="compositionally biased region" description="Polar residues" evidence="2">
    <location>
        <begin position="123"/>
        <end position="133"/>
    </location>
</feature>
<organism evidence="4 5">
    <name type="scientific">Brevundimonas aurantiaca</name>
    <dbReference type="NCBI Taxonomy" id="74316"/>
    <lineage>
        <taxon>Bacteria</taxon>
        <taxon>Pseudomonadati</taxon>
        <taxon>Pseudomonadota</taxon>
        <taxon>Alphaproteobacteria</taxon>
        <taxon>Caulobacterales</taxon>
        <taxon>Caulobacteraceae</taxon>
        <taxon>Brevundimonas</taxon>
    </lineage>
</organism>
<keyword evidence="1" id="KW-0175">Coiled coil</keyword>
<feature type="compositionally biased region" description="Basic and acidic residues" evidence="2">
    <location>
        <begin position="74"/>
        <end position="89"/>
    </location>
</feature>
<dbReference type="EMBL" id="JACHOQ010000002">
    <property type="protein sequence ID" value="MBB5739280.1"/>
    <property type="molecule type" value="Genomic_DNA"/>
</dbReference>
<feature type="coiled-coil region" evidence="1">
    <location>
        <begin position="292"/>
        <end position="319"/>
    </location>
</feature>
<proteinExistence type="predicted"/>
<accession>A0A7W9C597</accession>
<reference evidence="4 5" key="1">
    <citation type="submission" date="2020-08" db="EMBL/GenBank/DDBJ databases">
        <title>Genomic Encyclopedia of Type Strains, Phase IV (KMG-IV): sequencing the most valuable type-strain genomes for metagenomic binning, comparative biology and taxonomic classification.</title>
        <authorList>
            <person name="Goeker M."/>
        </authorList>
    </citation>
    <scope>NUCLEOTIDE SEQUENCE [LARGE SCALE GENOMIC DNA]</scope>
    <source>
        <strain evidence="4 5">DSM 4731</strain>
    </source>
</reference>
<comment type="caution">
    <text evidence="4">The sequence shown here is derived from an EMBL/GenBank/DDBJ whole genome shotgun (WGS) entry which is preliminary data.</text>
</comment>
<sequence length="908" mass="96918">MKSRNRPPLTLTNEDAVLPEETPDIALPATERFDGEPGHVADEPRGESLPQAELAPLPPPPPERPISERRRRRLAEEARRAQEEAERLNAEAQIADHAPAEPEPEPAPQRRPPSRFRIRTPDQDQPVSQQASEAASAPIDEPTIADAAAAPLEMAVAQGQPPAPFERSPPVPASPGSSTPAPSGRNAYLFAGLASAVWIGGVASWAAYEVGAGGTDLDPLRIAVYVLLALAPASLTLVLANAILQGAGLAAETRRARRMAESLVSPTAFAADQAGQVLTSLRTDIDHAALAAERARSDMALLRQALAEETERLNEAAEAAGRTARRLVENLGRERDQMQALGLHLDSQAAGVLDAVERQSRMVADASDLAQAQLREAEAALAARAADMAAAAGEAQDAARVAADDLARQTIRLENAGSGVAEQIQSVEEGLSQQRAALVTAAYALRTDQEDFSAQVESQRAQFVEHLSATRAAHNEMGQTSEASIQALREILEAAGDQFRALIDMSQREADGFDAATKVSLDRFEALAADARDTLMEETRRALEQMRATAEDSRAAAADASEQARLRADRLGEALFEAAQKADQAADARIEDARRIVGETSGLLEQAGERMVQRLESLIDRLNAALSEIDTAVADVDERAARLPEQARARVDAVRASVEEGLNALAAASRKAAEDTEALDVGFQERVRRNYDMLTEAVRLMGVVSGDAPTGRRRDPDFEPEPRPSSRLPASPPEREEDKGFGLRGRLRLAPTEPDKAKSPGAGLGWAELVAGGPEAPPLDLDTPTAAAPDTAALSDRVSAAIRRMGVDPNALLPRSRVEEAARLLGEGDPDGARHIVRRVAPAAVRSVSRRVLSDPELRADAERYVRVFAQELASAARMRDLQAIQTRLASDGGRAFMLLDAAVGDLG</sequence>
<evidence type="ECO:0008006" key="6">
    <source>
        <dbReference type="Google" id="ProtNLM"/>
    </source>
</evidence>
<evidence type="ECO:0000313" key="4">
    <source>
        <dbReference type="EMBL" id="MBB5739280.1"/>
    </source>
</evidence>
<evidence type="ECO:0000256" key="2">
    <source>
        <dbReference type="SAM" id="MobiDB-lite"/>
    </source>
</evidence>
<feature type="compositionally biased region" description="Pro residues" evidence="2">
    <location>
        <begin position="161"/>
        <end position="173"/>
    </location>
</feature>
<evidence type="ECO:0000313" key="5">
    <source>
        <dbReference type="Proteomes" id="UP000527324"/>
    </source>
</evidence>
<feature type="transmembrane region" description="Helical" evidence="3">
    <location>
        <begin position="220"/>
        <end position="249"/>
    </location>
</feature>